<dbReference type="Proteomes" id="UP000275910">
    <property type="component" value="Unassembled WGS sequence"/>
</dbReference>
<proteinExistence type="predicted"/>
<organism evidence="8 9">
    <name type="scientific">Lysobacter enzymogenes</name>
    <dbReference type="NCBI Taxonomy" id="69"/>
    <lineage>
        <taxon>Bacteria</taxon>
        <taxon>Pseudomonadati</taxon>
        <taxon>Pseudomonadota</taxon>
        <taxon>Gammaproteobacteria</taxon>
        <taxon>Lysobacterales</taxon>
        <taxon>Lysobacteraceae</taxon>
        <taxon>Lysobacter</taxon>
    </lineage>
</organism>
<evidence type="ECO:0000256" key="1">
    <source>
        <dbReference type="ARBA" id="ARBA00004651"/>
    </source>
</evidence>
<keyword evidence="3 7" id="KW-0812">Transmembrane</keyword>
<dbReference type="GO" id="GO:0005886">
    <property type="term" value="C:plasma membrane"/>
    <property type="evidence" value="ECO:0007669"/>
    <property type="project" value="UniProtKB-SubCell"/>
</dbReference>
<comment type="caution">
    <text evidence="8">The sequence shown here is derived from an EMBL/GenBank/DDBJ whole genome shotgun (WGS) entry which is preliminary data.</text>
</comment>
<evidence type="ECO:0000256" key="4">
    <source>
        <dbReference type="ARBA" id="ARBA00022989"/>
    </source>
</evidence>
<feature type="transmembrane region" description="Helical" evidence="7">
    <location>
        <begin position="260"/>
        <end position="281"/>
    </location>
</feature>
<dbReference type="Pfam" id="PF03706">
    <property type="entry name" value="LPG_synthase_TM"/>
    <property type="match status" value="1"/>
</dbReference>
<evidence type="ECO:0000256" key="5">
    <source>
        <dbReference type="ARBA" id="ARBA00023136"/>
    </source>
</evidence>
<comment type="subcellular location">
    <subcellularLocation>
        <location evidence="1">Cell membrane</location>
        <topology evidence="1">Multi-pass membrane protein</topology>
    </subcellularLocation>
</comment>
<keyword evidence="2" id="KW-1003">Cell membrane</keyword>
<feature type="transmembrane region" description="Helical" evidence="7">
    <location>
        <begin position="179"/>
        <end position="198"/>
    </location>
</feature>
<dbReference type="EMBL" id="RCTY01000001">
    <property type="protein sequence ID" value="ROU09276.1"/>
    <property type="molecule type" value="Genomic_DNA"/>
</dbReference>
<evidence type="ECO:0000313" key="9">
    <source>
        <dbReference type="Proteomes" id="UP000275910"/>
    </source>
</evidence>
<evidence type="ECO:0008006" key="10">
    <source>
        <dbReference type="Google" id="ProtNLM"/>
    </source>
</evidence>
<feature type="transmembrane region" description="Helical" evidence="7">
    <location>
        <begin position="288"/>
        <end position="306"/>
    </location>
</feature>
<feature type="region of interest" description="Disordered" evidence="6">
    <location>
        <begin position="1"/>
        <end position="32"/>
    </location>
</feature>
<sequence length="332" mass="34839">MPPRTAPGAAWRDATPNGSMRSPEPASGGWRRAARRGGRAAGWLLGLAALALVAQQAWVRRAQWQPLWQRLDAADIALALALCLAMQVAFGLAWHLFAHGRWVRGQVYADQLRWGQSLPAKYLPGKIWQGVARSALYAGERRAALTFVLFVREQLLSLGIGAAIAALAAPAALSPRAGLAFQLALLAFAVAVSAAALWRRAPAAVAARLPTALAGWNQGLPARAVLARVWLLQWLAYAAMCAAFAVLVRGFGLELELARSSAALCLAGLAGVLAVLVPAGLGVREAGLFWCLAPLVGAGNAAMLALAWRLAITAGEAAFAAASFALGALRRR</sequence>
<name>A0A3N2RPI8_LYSEN</name>
<feature type="transmembrane region" description="Helical" evidence="7">
    <location>
        <begin position="78"/>
        <end position="97"/>
    </location>
</feature>
<dbReference type="InterPro" id="IPR022791">
    <property type="entry name" value="L-PG_synthase/AglD"/>
</dbReference>
<reference evidence="8 9" key="1">
    <citation type="submission" date="2018-10" db="EMBL/GenBank/DDBJ databases">
        <title>The genome of Lysobacter enzymogenes OH11.</title>
        <authorList>
            <person name="Liu F."/>
            <person name="Zhao Y."/>
            <person name="Qian G."/>
            <person name="Chen Y."/>
            <person name="Xu H."/>
        </authorList>
    </citation>
    <scope>NUCLEOTIDE SEQUENCE [LARGE SCALE GENOMIC DNA]</scope>
    <source>
        <strain evidence="8 9">OH11</strain>
    </source>
</reference>
<feature type="transmembrane region" description="Helical" evidence="7">
    <location>
        <begin position="312"/>
        <end position="329"/>
    </location>
</feature>
<evidence type="ECO:0000256" key="6">
    <source>
        <dbReference type="SAM" id="MobiDB-lite"/>
    </source>
</evidence>
<accession>A0A3N2RPI8</accession>
<feature type="transmembrane region" description="Helical" evidence="7">
    <location>
        <begin position="229"/>
        <end position="248"/>
    </location>
</feature>
<evidence type="ECO:0000256" key="3">
    <source>
        <dbReference type="ARBA" id="ARBA00022692"/>
    </source>
</evidence>
<keyword evidence="5 7" id="KW-0472">Membrane</keyword>
<evidence type="ECO:0000256" key="7">
    <source>
        <dbReference type="SAM" id="Phobius"/>
    </source>
</evidence>
<protein>
    <recommendedName>
        <fullName evidence="10">Flippase-like domain-containing protein</fullName>
    </recommendedName>
</protein>
<dbReference type="AlphaFoldDB" id="A0A3N2RPI8"/>
<evidence type="ECO:0000256" key="2">
    <source>
        <dbReference type="ARBA" id="ARBA00022475"/>
    </source>
</evidence>
<evidence type="ECO:0000313" key="8">
    <source>
        <dbReference type="EMBL" id="ROU09276.1"/>
    </source>
</evidence>
<feature type="transmembrane region" description="Helical" evidence="7">
    <location>
        <begin position="155"/>
        <end position="173"/>
    </location>
</feature>
<keyword evidence="4 7" id="KW-1133">Transmembrane helix</keyword>
<feature type="transmembrane region" description="Helical" evidence="7">
    <location>
        <begin position="40"/>
        <end position="58"/>
    </location>
</feature>
<gene>
    <name evidence="8" type="ORF">D9T17_00115</name>
</gene>